<feature type="domain" description="GH84" evidence="6">
    <location>
        <begin position="210"/>
        <end position="505"/>
    </location>
</feature>
<dbReference type="GO" id="GO:0015929">
    <property type="term" value="F:hexosaminidase activity"/>
    <property type="evidence" value="ECO:0007669"/>
    <property type="project" value="UniProtKB-ARBA"/>
</dbReference>
<evidence type="ECO:0000256" key="1">
    <source>
        <dbReference type="ARBA" id="ARBA00022801"/>
    </source>
</evidence>
<dbReference type="Gene3D" id="3.20.20.80">
    <property type="entry name" value="Glycosidases"/>
    <property type="match status" value="1"/>
</dbReference>
<keyword evidence="5" id="KW-1133">Transmembrane helix</keyword>
<dbReference type="SUPFAM" id="SSF140657">
    <property type="entry name" value="Hyaluronidase post-catalytic domain-like"/>
    <property type="match status" value="1"/>
</dbReference>
<evidence type="ECO:0000256" key="2">
    <source>
        <dbReference type="ARBA" id="ARBA00023295"/>
    </source>
</evidence>
<evidence type="ECO:0000256" key="5">
    <source>
        <dbReference type="SAM" id="Phobius"/>
    </source>
</evidence>
<evidence type="ECO:0000313" key="7">
    <source>
        <dbReference type="EMBL" id="BBA47665.1"/>
    </source>
</evidence>
<dbReference type="GO" id="GO:1901135">
    <property type="term" value="P:carbohydrate derivative metabolic process"/>
    <property type="evidence" value="ECO:0007669"/>
    <property type="project" value="UniProtKB-ARBA"/>
</dbReference>
<dbReference type="PANTHER" id="PTHR13170:SF16">
    <property type="entry name" value="PROTEIN O-GLCNACASE"/>
    <property type="match status" value="1"/>
</dbReference>
<keyword evidence="5" id="KW-0472">Membrane</keyword>
<dbReference type="InterPro" id="IPR000421">
    <property type="entry name" value="FA58C"/>
</dbReference>
<dbReference type="AlphaFoldDB" id="A0A286TCP9"/>
<dbReference type="InterPro" id="IPR011496">
    <property type="entry name" value="O-GlcNAcase_cat"/>
</dbReference>
<dbReference type="SUPFAM" id="SSF55545">
    <property type="entry name" value="beta-N-acetylhexosaminidase-like domain"/>
    <property type="match status" value="1"/>
</dbReference>
<proteinExistence type="inferred from homology"/>
<dbReference type="Pfam" id="PF02838">
    <property type="entry name" value="Glyco_hydro_20b"/>
    <property type="match status" value="1"/>
</dbReference>
<dbReference type="SUPFAM" id="SSF51445">
    <property type="entry name" value="(Trans)glycosidases"/>
    <property type="match status" value="1"/>
</dbReference>
<evidence type="ECO:0000256" key="4">
    <source>
        <dbReference type="SAM" id="MobiDB-lite"/>
    </source>
</evidence>
<feature type="transmembrane region" description="Helical" evidence="5">
    <location>
        <begin position="12"/>
        <end position="34"/>
    </location>
</feature>
<dbReference type="Pfam" id="PF07555">
    <property type="entry name" value="NAGidase"/>
    <property type="match status" value="1"/>
</dbReference>
<dbReference type="InterPro" id="IPR017853">
    <property type="entry name" value="GH"/>
</dbReference>
<dbReference type="SUPFAM" id="SSF49785">
    <property type="entry name" value="Galactose-binding domain-like"/>
    <property type="match status" value="1"/>
</dbReference>
<dbReference type="Pfam" id="PF00754">
    <property type="entry name" value="F5_F8_type_C"/>
    <property type="match status" value="1"/>
</dbReference>
<reference evidence="7 8" key="1">
    <citation type="journal article" date="2017" name="Biosci. Biotechnol. Biochem.">
        <title>Identification and characterization of a sulfoglycosidase from Bifidobacterium bifidum implicated in mucin glycan utilization.</title>
        <authorList>
            <person name="Katoh T."/>
            <person name="Maeshibu T."/>
            <person name="Kikkawa K."/>
            <person name="Gotoh A."/>
            <person name="Tomabechi Y."/>
            <person name="Nakamura M."/>
            <person name="Liao W.-H."/>
            <person name="Yamaguchi M."/>
            <person name="Ashida H."/>
            <person name="Yamamoto K."/>
            <person name="Katayama T."/>
        </authorList>
    </citation>
    <scope>NUCLEOTIDE SEQUENCE [LARGE SCALE GENOMIC DNA]</scope>
    <source>
        <strain evidence="7 8">JCM 7004</strain>
    </source>
</reference>
<dbReference type="InterPro" id="IPR029018">
    <property type="entry name" value="Hex-like_dom2"/>
</dbReference>
<gene>
    <name evidence="7" type="ORF">BBJK_00930</name>
</gene>
<accession>A0A286TCP9</accession>
<organism evidence="7 8">
    <name type="scientific">Bifidobacterium bifidum LMG 13195</name>
    <dbReference type="NCBI Taxonomy" id="1207542"/>
    <lineage>
        <taxon>Bacteria</taxon>
        <taxon>Bacillati</taxon>
        <taxon>Actinomycetota</taxon>
        <taxon>Actinomycetes</taxon>
        <taxon>Bifidobacteriales</taxon>
        <taxon>Bifidobacteriaceae</taxon>
        <taxon>Bifidobacterium</taxon>
    </lineage>
</organism>
<feature type="compositionally biased region" description="Low complexity" evidence="4">
    <location>
        <begin position="38"/>
        <end position="47"/>
    </location>
</feature>
<dbReference type="EMBL" id="AP018131">
    <property type="protein sequence ID" value="BBA47665.1"/>
    <property type="molecule type" value="Genomic_DNA"/>
</dbReference>
<feature type="compositionally biased region" description="Basic and acidic residues" evidence="4">
    <location>
        <begin position="1071"/>
        <end position="1099"/>
    </location>
</feature>
<feature type="compositionally biased region" description="Polar residues" evidence="4">
    <location>
        <begin position="48"/>
        <end position="58"/>
    </location>
</feature>
<dbReference type="Gene3D" id="1.20.1270.90">
    <property type="entry name" value="AF1782-like"/>
    <property type="match status" value="1"/>
</dbReference>
<protein>
    <recommendedName>
        <fullName evidence="6">GH84 domain-containing protein</fullName>
    </recommendedName>
</protein>
<keyword evidence="1" id="KW-0378">Hydrolase</keyword>
<keyword evidence="2" id="KW-0326">Glycosidase</keyword>
<feature type="region of interest" description="Disordered" evidence="4">
    <location>
        <begin position="1067"/>
        <end position="1111"/>
    </location>
</feature>
<dbReference type="GO" id="GO:0005975">
    <property type="term" value="P:carbohydrate metabolic process"/>
    <property type="evidence" value="ECO:0007669"/>
    <property type="project" value="UniProtKB-ARBA"/>
</dbReference>
<dbReference type="Proteomes" id="UP000262177">
    <property type="component" value="Chromosome"/>
</dbReference>
<comment type="caution">
    <text evidence="3">Lacks conserved residue(s) required for the propagation of feature annotation.</text>
</comment>
<dbReference type="PROSITE" id="PS52009">
    <property type="entry name" value="GH84"/>
    <property type="match status" value="1"/>
</dbReference>
<evidence type="ECO:0000313" key="8">
    <source>
        <dbReference type="Proteomes" id="UP000262177"/>
    </source>
</evidence>
<dbReference type="Gene3D" id="2.60.120.260">
    <property type="entry name" value="Galactose-binding domain-like"/>
    <property type="match status" value="1"/>
</dbReference>
<evidence type="ECO:0000256" key="3">
    <source>
        <dbReference type="PROSITE-ProRule" id="PRU01353"/>
    </source>
</evidence>
<dbReference type="Gene3D" id="1.20.58.460">
    <property type="entry name" value="Hyaluronidase post-catalytic domain-like"/>
    <property type="match status" value="1"/>
</dbReference>
<evidence type="ECO:0000259" key="6">
    <source>
        <dbReference type="PROSITE" id="PS52009"/>
    </source>
</evidence>
<dbReference type="InterPro" id="IPR051822">
    <property type="entry name" value="Glycosyl_Hydrolase_84"/>
</dbReference>
<name>A0A286TCP9_BIFBI</name>
<dbReference type="Gene3D" id="3.30.379.10">
    <property type="entry name" value="Chitobiase/beta-hexosaminidase domain 2-like"/>
    <property type="match status" value="1"/>
</dbReference>
<dbReference type="InterPro" id="IPR008979">
    <property type="entry name" value="Galactose-bd-like_sf"/>
</dbReference>
<feature type="transmembrane region" description="Helical" evidence="5">
    <location>
        <begin position="1119"/>
        <end position="1139"/>
    </location>
</feature>
<comment type="similarity">
    <text evidence="3">Belongs to the glycosyl hydrolase 84 family.</text>
</comment>
<keyword evidence="5" id="KW-0812">Transmembrane</keyword>
<dbReference type="InterPro" id="IPR015882">
    <property type="entry name" value="HEX_bac_N"/>
</dbReference>
<feature type="region of interest" description="Disordered" evidence="4">
    <location>
        <begin position="38"/>
        <end position="58"/>
    </location>
</feature>
<sequence length="1144" mass="124135">MRANGNSTHEILGKIVTAIASIAMTAAFAVPAMAASDSGTAADSGTTQQSGQYKIYPQPQNTEYGDGSLILRDKANTVVEPGIDSATKARLNEALKLKGIETTAADAVPETAYQLNVLVGINGSNGVVDKYAKQLIADGTLKVDDSTFSKNDSYVLAVRQGNAKTPDTILVLGRDTDSAFYGLTTLYQIFQQLPGRAVSNLTFSDWADVKSRGFIEGYYGSPWSTKDRVNLMTWGGYYKMNTYVYAPKDDPLHRNNWRGLYTEDQIENEIKPQAEAGNKSKVRFVYALAPFHNDGEARGKHFRFDTEEHYQKDLKELKAKYMQTIDAGVRQIALLADDSTDWGAQYGNDNTYVRVLKDLTDWIHELQQEKNDDGTAKYEGLKDTILYCPALYSYTGAGDAWYKDIPSNVQIVMTGGRTFGVASKDFADTFTKNTGRAPFMWINWPCSDMNRNTAYQYLVMGGQNNFLKPGATYGTYDGIMLNPMQQSEPSKQGIFMAADYSWNLWQGEKDGQQSWEDSFSYIDHNSPIASKGSRGLRDLAMNMRILNDGGIDGAHKDAEYDAVNKWWINNESVDYTGKLDVKGVLTELKGKLDGGTATAADFSQALTVYTTLQRAAKNYRANPGDKNMFDQIEPWISYWDDLTASAIDYITAAKQALAGDTEAAKATYATAKAAFAKSDTHTIADYYQRNKPARGGLVIVRPTVQALDSFVKAKTSGSVTPTPSDATVSTNGVGAAAWHENVDPKAVIDGDDSTFFWMQSAGCDCVKANAALTVTYAEARKAKEFRFIQAEKGGDTIVNGKIEYQDADGNWTKIGDVNGNQKQIFTLDSAATVKAVRITNLAQTSKWWKVYDLSATKIDEPGTVTKDALNAKVAEAEKVDSADWTKSSREALAGAIAAAKAVAADQDATQAKVDAAVAALESAMKGVERYTAKTADQLKAEHVSNDNATYTEASYNKYQSAYDDFAAALANADDLAKADGEALEAAYTAAKSTLRYDQSARDYAQLALNDAEPYAGKASEYTKDSYAKFTVAYEALSKQLKADPNGEGDPATYTALRAALDKAIKGLVKSDGTEPERPGEKPGENKPGENKPGENKPGEKPGVNKPGADGKLSNTGADVFGLIAAMTMLAAAGVTMAGLRKRIG</sequence>
<dbReference type="PANTHER" id="PTHR13170">
    <property type="entry name" value="O-GLCNACASE"/>
    <property type="match status" value="1"/>
</dbReference>